<evidence type="ECO:0000259" key="9">
    <source>
        <dbReference type="PROSITE" id="PS51379"/>
    </source>
</evidence>
<dbReference type="SUPFAM" id="SSF54862">
    <property type="entry name" value="4Fe-4S ferredoxins"/>
    <property type="match status" value="1"/>
</dbReference>
<dbReference type="PRINTS" id="PR00352">
    <property type="entry name" value="3FE4SFRDOXIN"/>
</dbReference>
<protein>
    <recommendedName>
        <fullName evidence="8">Ferredoxin</fullName>
    </recommendedName>
</protein>
<evidence type="ECO:0000256" key="1">
    <source>
        <dbReference type="ARBA" id="ARBA00001927"/>
    </source>
</evidence>
<dbReference type="InterPro" id="IPR001080">
    <property type="entry name" value="3Fe4S_ferredoxin"/>
</dbReference>
<keyword evidence="5 8" id="KW-0408">Iron</keyword>
<comment type="function">
    <text evidence="8">Ferredoxins are iron-sulfur proteins that transfer electrons in a wide variety of metabolic reactions.</text>
</comment>
<evidence type="ECO:0000256" key="4">
    <source>
        <dbReference type="ARBA" id="ARBA00022982"/>
    </source>
</evidence>
<accession>A0ABS6AYF0</accession>
<dbReference type="Gene3D" id="3.30.70.20">
    <property type="match status" value="1"/>
</dbReference>
<evidence type="ECO:0000256" key="7">
    <source>
        <dbReference type="ARBA" id="ARBA00023291"/>
    </source>
</evidence>
<evidence type="ECO:0000313" key="11">
    <source>
        <dbReference type="Proteomes" id="UP000733379"/>
    </source>
</evidence>
<evidence type="ECO:0000256" key="8">
    <source>
        <dbReference type="RuleBase" id="RU368020"/>
    </source>
</evidence>
<dbReference type="PANTHER" id="PTHR36923">
    <property type="entry name" value="FERREDOXIN"/>
    <property type="match status" value="1"/>
</dbReference>
<dbReference type="PANTHER" id="PTHR36923:SF3">
    <property type="entry name" value="FERREDOXIN"/>
    <property type="match status" value="1"/>
</dbReference>
<evidence type="ECO:0000313" key="10">
    <source>
        <dbReference type="EMBL" id="MBU3063081.1"/>
    </source>
</evidence>
<proteinExistence type="predicted"/>
<dbReference type="InterPro" id="IPR017896">
    <property type="entry name" value="4Fe4S_Fe-S-bd"/>
</dbReference>
<dbReference type="Pfam" id="PF13370">
    <property type="entry name" value="Fer4_13"/>
    <property type="match status" value="1"/>
</dbReference>
<dbReference type="RefSeq" id="WP_215918004.1">
    <property type="nucleotide sequence ID" value="NZ_JAHKNI010000005.1"/>
</dbReference>
<keyword evidence="7" id="KW-0003">3Fe-4S</keyword>
<dbReference type="PROSITE" id="PS51379">
    <property type="entry name" value="4FE4S_FER_2"/>
    <property type="match status" value="1"/>
</dbReference>
<sequence>MKLIVNRDICIGAGMCVLTAPALFDQDEEDGRVRPLATAESPEQQAALREAVAVCPSGAIRLADD</sequence>
<keyword evidence="4 8" id="KW-0249">Electron transport</keyword>
<name>A0ABS6AYF0_9NOCA</name>
<comment type="cofactor">
    <cofactor evidence="1">
        <name>[3Fe-4S] cluster</name>
        <dbReference type="ChEBI" id="CHEBI:21137"/>
    </cofactor>
</comment>
<reference evidence="10 11" key="1">
    <citation type="submission" date="2021-06" db="EMBL/GenBank/DDBJ databases">
        <title>Actinomycetes sequencing.</title>
        <authorList>
            <person name="Shan Q."/>
        </authorList>
    </citation>
    <scope>NUCLEOTIDE SEQUENCE [LARGE SCALE GENOMIC DNA]</scope>
    <source>
        <strain evidence="10 11">NEAU-G5</strain>
    </source>
</reference>
<keyword evidence="11" id="KW-1185">Reference proteome</keyword>
<evidence type="ECO:0000256" key="5">
    <source>
        <dbReference type="ARBA" id="ARBA00023004"/>
    </source>
</evidence>
<comment type="caution">
    <text evidence="10">The sequence shown here is derived from an EMBL/GenBank/DDBJ whole genome shotgun (WGS) entry which is preliminary data.</text>
</comment>
<dbReference type="InterPro" id="IPR051269">
    <property type="entry name" value="Fe-S_cluster_ET"/>
</dbReference>
<evidence type="ECO:0000256" key="2">
    <source>
        <dbReference type="ARBA" id="ARBA00022448"/>
    </source>
</evidence>
<dbReference type="Proteomes" id="UP000733379">
    <property type="component" value="Unassembled WGS sequence"/>
</dbReference>
<evidence type="ECO:0000256" key="3">
    <source>
        <dbReference type="ARBA" id="ARBA00022723"/>
    </source>
</evidence>
<organism evidence="10 11">
    <name type="scientific">Nocardia albiluteola</name>
    <dbReference type="NCBI Taxonomy" id="2842303"/>
    <lineage>
        <taxon>Bacteria</taxon>
        <taxon>Bacillati</taxon>
        <taxon>Actinomycetota</taxon>
        <taxon>Actinomycetes</taxon>
        <taxon>Mycobacteriales</taxon>
        <taxon>Nocardiaceae</taxon>
        <taxon>Nocardia</taxon>
    </lineage>
</organism>
<keyword evidence="2 8" id="KW-0813">Transport</keyword>
<evidence type="ECO:0000256" key="6">
    <source>
        <dbReference type="ARBA" id="ARBA00023014"/>
    </source>
</evidence>
<dbReference type="EMBL" id="JAHKNI010000005">
    <property type="protein sequence ID" value="MBU3063081.1"/>
    <property type="molecule type" value="Genomic_DNA"/>
</dbReference>
<feature type="domain" description="4Fe-4S ferredoxin-type" evidence="9">
    <location>
        <begin position="1"/>
        <end position="29"/>
    </location>
</feature>
<keyword evidence="6 8" id="KW-0411">Iron-sulfur</keyword>
<keyword evidence="3 8" id="KW-0479">Metal-binding</keyword>
<gene>
    <name evidence="10" type="ORF">KO481_16295</name>
</gene>